<comment type="caution">
    <text evidence="1">The sequence shown here is derived from an EMBL/GenBank/DDBJ whole genome shotgun (WGS) entry which is preliminary data.</text>
</comment>
<accession>A0A3D9T1Z6</accession>
<protein>
    <submittedName>
        <fullName evidence="1">Uncharacterized protein</fullName>
    </submittedName>
</protein>
<dbReference type="RefSeq" id="WP_211328836.1">
    <property type="nucleotide sequence ID" value="NZ_QTTT01000001.1"/>
</dbReference>
<keyword evidence="2" id="KW-1185">Reference proteome</keyword>
<name>A0A3D9T1Z6_9ACTN</name>
<evidence type="ECO:0000313" key="1">
    <source>
        <dbReference type="EMBL" id="REF00374.1"/>
    </source>
</evidence>
<dbReference type="Proteomes" id="UP000256661">
    <property type="component" value="Unassembled WGS sequence"/>
</dbReference>
<dbReference type="Pfam" id="PF19800">
    <property type="entry name" value="DUF6283"/>
    <property type="match status" value="1"/>
</dbReference>
<dbReference type="InterPro" id="IPR046250">
    <property type="entry name" value="DUF6283"/>
</dbReference>
<dbReference type="AlphaFoldDB" id="A0A3D9T1Z6"/>
<organism evidence="1 2">
    <name type="scientific">Thermomonospora umbrina</name>
    <dbReference type="NCBI Taxonomy" id="111806"/>
    <lineage>
        <taxon>Bacteria</taxon>
        <taxon>Bacillati</taxon>
        <taxon>Actinomycetota</taxon>
        <taxon>Actinomycetes</taxon>
        <taxon>Streptosporangiales</taxon>
        <taxon>Thermomonosporaceae</taxon>
        <taxon>Thermomonospora</taxon>
    </lineage>
</organism>
<reference evidence="1 2" key="1">
    <citation type="submission" date="2018-08" db="EMBL/GenBank/DDBJ databases">
        <title>Sequencing the genomes of 1000 actinobacteria strains.</title>
        <authorList>
            <person name="Klenk H.-P."/>
        </authorList>
    </citation>
    <scope>NUCLEOTIDE SEQUENCE [LARGE SCALE GENOMIC DNA]</scope>
    <source>
        <strain evidence="1 2">DSM 43927</strain>
    </source>
</reference>
<sequence length="162" mass="17402">MAAPRGTIRAPARRPCATCPYRRDVPSGVWAPEEYEKLRRYDAPTMEQPPGVFVCHTTGRNAETARVCAGWAGTHDGPHLLALRIAAMTGTLSGEDVHATIDHVSPDPLFASGAEAADHGMSEVNAPGPRALVAMSKVHRVRSDLITPVVERSPEEKSTDGR</sequence>
<dbReference type="EMBL" id="QTTT01000001">
    <property type="protein sequence ID" value="REF00374.1"/>
    <property type="molecule type" value="Genomic_DNA"/>
</dbReference>
<gene>
    <name evidence="1" type="ORF">DFJ69_5906</name>
</gene>
<proteinExistence type="predicted"/>
<evidence type="ECO:0000313" key="2">
    <source>
        <dbReference type="Proteomes" id="UP000256661"/>
    </source>
</evidence>